<evidence type="ECO:0000256" key="2">
    <source>
        <dbReference type="SAM" id="SignalP"/>
    </source>
</evidence>
<keyword evidence="1 2" id="KW-0732">Signal</keyword>
<dbReference type="AlphaFoldDB" id="A0A814KIB6"/>
<accession>A0A814KIB6</accession>
<dbReference type="Gene3D" id="2.40.10.10">
    <property type="entry name" value="Trypsin-like serine proteases"/>
    <property type="match status" value="2"/>
</dbReference>
<dbReference type="SUPFAM" id="SSF50494">
    <property type="entry name" value="Trypsin-like serine proteases"/>
    <property type="match status" value="1"/>
</dbReference>
<name>A0A814KIB6_9BILA</name>
<evidence type="ECO:0000313" key="4">
    <source>
        <dbReference type="Proteomes" id="UP000663860"/>
    </source>
</evidence>
<feature type="signal peptide" evidence="2">
    <location>
        <begin position="1"/>
        <end position="17"/>
    </location>
</feature>
<evidence type="ECO:0008006" key="5">
    <source>
        <dbReference type="Google" id="ProtNLM"/>
    </source>
</evidence>
<dbReference type="EMBL" id="CAJNOE010000211">
    <property type="protein sequence ID" value="CAF1052288.1"/>
    <property type="molecule type" value="Genomic_DNA"/>
</dbReference>
<feature type="chain" id="PRO_5032469371" description="Peptidase S1 domain-containing protein" evidence="2">
    <location>
        <begin position="18"/>
        <end position="330"/>
    </location>
</feature>
<gene>
    <name evidence="3" type="ORF">IZO911_LOCUS20401</name>
</gene>
<evidence type="ECO:0000256" key="1">
    <source>
        <dbReference type="ARBA" id="ARBA00022729"/>
    </source>
</evidence>
<dbReference type="InterPro" id="IPR043504">
    <property type="entry name" value="Peptidase_S1_PA_chymotrypsin"/>
</dbReference>
<dbReference type="InterPro" id="IPR009003">
    <property type="entry name" value="Peptidase_S1_PA"/>
</dbReference>
<comment type="caution">
    <text evidence="3">The sequence shown here is derived from an EMBL/GenBank/DDBJ whole genome shotgun (WGS) entry which is preliminary data.</text>
</comment>
<protein>
    <recommendedName>
        <fullName evidence="5">Peptidase S1 domain-containing protein</fullName>
    </recommendedName>
</protein>
<organism evidence="3 4">
    <name type="scientific">Adineta steineri</name>
    <dbReference type="NCBI Taxonomy" id="433720"/>
    <lineage>
        <taxon>Eukaryota</taxon>
        <taxon>Metazoa</taxon>
        <taxon>Spiralia</taxon>
        <taxon>Gnathifera</taxon>
        <taxon>Rotifera</taxon>
        <taxon>Eurotatoria</taxon>
        <taxon>Bdelloidea</taxon>
        <taxon>Adinetida</taxon>
        <taxon>Adinetidae</taxon>
        <taxon>Adineta</taxon>
    </lineage>
</organism>
<proteinExistence type="predicted"/>
<sequence>MVLLVLSFVLLVASCQALPVTDAEGKYASAHVIQPKHMTTDEYVQSVIDFWTEEKFHQAKSPWKLYPNMFNSSEIRREKLDDSHFDKNTPAFAVNPVLGASDWNLKAPAGGYGRPTTGKVFWNLGNNHYGMCSASVIVSDNRDLLVTAAHCIFDPSQGGFLVNHNWVFVPGYVHGQRPYGTFPVRSMTTFNGWTNSNDWNYDIGYVLVFQVNGRHVQDVVGAQGIGFNFGRNELIFSFGYPLNLDGGEVMQYCHALSGGHQAGSGYHGQQLYCDMTGGSSGGPWLQVFNIQSGTGYVTSINSFLLSGQTNTMHGPYFGEDARSLYDSTKT</sequence>
<dbReference type="Proteomes" id="UP000663860">
    <property type="component" value="Unassembled WGS sequence"/>
</dbReference>
<reference evidence="3" key="1">
    <citation type="submission" date="2021-02" db="EMBL/GenBank/DDBJ databases">
        <authorList>
            <person name="Nowell W R."/>
        </authorList>
    </citation>
    <scope>NUCLEOTIDE SEQUENCE</scope>
</reference>
<dbReference type="PANTHER" id="PTHR15462:SF19">
    <property type="entry name" value="PEPTIDASE S1 DOMAIN-CONTAINING PROTEIN"/>
    <property type="match status" value="1"/>
</dbReference>
<dbReference type="InterPro" id="IPR050966">
    <property type="entry name" value="Glutamyl_endopeptidase"/>
</dbReference>
<dbReference type="PANTHER" id="PTHR15462">
    <property type="entry name" value="SERINE PROTEASE"/>
    <property type="match status" value="1"/>
</dbReference>
<evidence type="ECO:0000313" key="3">
    <source>
        <dbReference type="EMBL" id="CAF1052288.1"/>
    </source>
</evidence>